<keyword evidence="3" id="KW-1185">Reference proteome</keyword>
<keyword evidence="1" id="KW-0472">Membrane</keyword>
<gene>
    <name evidence="2" type="ORF">A8926_3723</name>
</gene>
<dbReference type="OrthoDB" id="7995400at2"/>
<name>A0A2N3XZ94_SACSN</name>
<evidence type="ECO:0000313" key="2">
    <source>
        <dbReference type="EMBL" id="PKW15941.1"/>
    </source>
</evidence>
<feature type="transmembrane region" description="Helical" evidence="1">
    <location>
        <begin position="133"/>
        <end position="159"/>
    </location>
</feature>
<dbReference type="Pfam" id="PF03596">
    <property type="entry name" value="Cad"/>
    <property type="match status" value="1"/>
</dbReference>
<feature type="transmembrane region" description="Helical" evidence="1">
    <location>
        <begin position="41"/>
        <end position="66"/>
    </location>
</feature>
<proteinExistence type="predicted"/>
<feature type="transmembrane region" description="Helical" evidence="1">
    <location>
        <begin position="179"/>
        <end position="199"/>
    </location>
</feature>
<keyword evidence="1" id="KW-0812">Transmembrane</keyword>
<evidence type="ECO:0000256" key="1">
    <source>
        <dbReference type="SAM" id="Phobius"/>
    </source>
</evidence>
<dbReference type="InterPro" id="IPR004676">
    <property type="entry name" value="Cd-R_transporter"/>
</dbReference>
<dbReference type="EMBL" id="PJNB01000001">
    <property type="protein sequence ID" value="PKW15941.1"/>
    <property type="molecule type" value="Genomic_DNA"/>
</dbReference>
<feature type="transmembrane region" description="Helical" evidence="1">
    <location>
        <begin position="6"/>
        <end position="29"/>
    </location>
</feature>
<sequence>MDLGLIGQASGMFAATNVDDILILALFFGQATGHRGGAVRVVVGQYLGFAAILIASIVGALGAGLLPAEMTPYLGLLPLALGLRAAWQAWRERHDASGGNEPATATGSGPTVFAVATVTFANGGDNIGVYVPVFATVGTVGLIVFVVVFLALVAVWCLLGRFFASRPVIARALARWGHILLPVVLIGIGLLILIEGGAFGF</sequence>
<keyword evidence="1" id="KW-1133">Transmembrane helix</keyword>
<comment type="caution">
    <text evidence="2">The sequence shown here is derived from an EMBL/GenBank/DDBJ whole genome shotgun (WGS) entry which is preliminary data.</text>
</comment>
<organism evidence="2 3">
    <name type="scientific">Saccharopolyspora spinosa</name>
    <dbReference type="NCBI Taxonomy" id="60894"/>
    <lineage>
        <taxon>Bacteria</taxon>
        <taxon>Bacillati</taxon>
        <taxon>Actinomycetota</taxon>
        <taxon>Actinomycetes</taxon>
        <taxon>Pseudonocardiales</taxon>
        <taxon>Pseudonocardiaceae</taxon>
        <taxon>Saccharopolyspora</taxon>
    </lineage>
</organism>
<dbReference type="AlphaFoldDB" id="A0A2N3XZ94"/>
<evidence type="ECO:0000313" key="3">
    <source>
        <dbReference type="Proteomes" id="UP000233786"/>
    </source>
</evidence>
<dbReference type="STRING" id="994479.GCA_000194155_03494"/>
<protein>
    <submittedName>
        <fullName evidence="2">Cadmium resistance protein CadD (Predicted permease)</fullName>
    </submittedName>
</protein>
<accession>A0A2N3XZ94</accession>
<reference evidence="2" key="1">
    <citation type="submission" date="2017-12" db="EMBL/GenBank/DDBJ databases">
        <title>Sequencing the genomes of 1000 Actinobacteria strains.</title>
        <authorList>
            <person name="Klenk H.-P."/>
        </authorList>
    </citation>
    <scope>NUCLEOTIDE SEQUENCE [LARGE SCALE GENOMIC DNA]</scope>
    <source>
        <strain evidence="2">DSM 44228</strain>
    </source>
</reference>
<dbReference type="Proteomes" id="UP000233786">
    <property type="component" value="Unassembled WGS sequence"/>
</dbReference>
<dbReference type="RefSeq" id="WP_010696585.1">
    <property type="nucleotide sequence ID" value="NZ_CP061007.1"/>
</dbReference>